<keyword evidence="3" id="KW-1185">Reference proteome</keyword>
<feature type="compositionally biased region" description="Basic and acidic residues" evidence="1">
    <location>
        <begin position="227"/>
        <end position="237"/>
    </location>
</feature>
<dbReference type="Pfam" id="PF12223">
    <property type="entry name" value="DUF3602"/>
    <property type="match status" value="2"/>
</dbReference>
<dbReference type="OrthoDB" id="2537432at2759"/>
<feature type="compositionally biased region" description="Low complexity" evidence="1">
    <location>
        <begin position="55"/>
        <end position="71"/>
    </location>
</feature>
<dbReference type="PANTHER" id="PTHR34693">
    <property type="entry name" value="PROTEIN PAR32"/>
    <property type="match status" value="1"/>
</dbReference>
<accession>Q5KAF4</accession>
<dbReference type="InterPro" id="IPR022024">
    <property type="entry name" value="DUF3602"/>
</dbReference>
<feature type="region of interest" description="Disordered" evidence="1">
    <location>
        <begin position="133"/>
        <end position="269"/>
    </location>
</feature>
<protein>
    <submittedName>
        <fullName evidence="2">Cytoplasm protein, putative</fullName>
    </submittedName>
</protein>
<organism evidence="2 3">
    <name type="scientific">Cryptococcus deneoformans (strain JEC21 / ATCC MYA-565)</name>
    <name type="common">Cryptococcus neoformans var. neoformans serotype D</name>
    <dbReference type="NCBI Taxonomy" id="214684"/>
    <lineage>
        <taxon>Eukaryota</taxon>
        <taxon>Fungi</taxon>
        <taxon>Dikarya</taxon>
        <taxon>Basidiomycota</taxon>
        <taxon>Agaricomycotina</taxon>
        <taxon>Tremellomycetes</taxon>
        <taxon>Tremellales</taxon>
        <taxon>Cryptococcaceae</taxon>
        <taxon>Cryptococcus</taxon>
        <taxon>Cryptococcus neoformans species complex</taxon>
    </lineage>
</organism>
<accession>Q55L27</accession>
<dbReference type="InterPro" id="IPR053203">
    <property type="entry name" value="Cisplatin_resist-associated"/>
</dbReference>
<feature type="region of interest" description="Disordered" evidence="1">
    <location>
        <begin position="39"/>
        <end position="73"/>
    </location>
</feature>
<dbReference type="Proteomes" id="UP000002149">
    <property type="component" value="Chromosome 10"/>
</dbReference>
<dbReference type="PANTHER" id="PTHR34693:SF1">
    <property type="entry name" value="PROTEIN PAR32"/>
    <property type="match status" value="1"/>
</dbReference>
<dbReference type="VEuPathDB" id="FungiDB:CNJ01900"/>
<sequence length="407" mass="43333">MRGEVEKKGGLAGSFLSLPVYSLQSIVSSYIPPFSMSISTPNKRSTPPELQPLVSRTTGGTTPTSSSSFSSFRDKMVRALSPNRDSGGEVRGGRRPSWGATMSLAEERGRQPGHVVSTGRGGAGNLVAHAIPDDDFVPGAERGRELSPHPNANEHVTRSGRGGAGNIRPSSHSRTREDIKQEAEEDALQEQLIADARGRQAEQAFSTGRGGVGNISRSRSRSKARTPRGESSTRRETSALGLGRRTTRDAVTTGRGGFGNISEEKEKNSIELEKEAARDQYEANVLAKYTTNEAAHPHAYATGKGGAGNVVTPAAHSVEPDVAALSLEDREEREAHAKVHANETGQWVPSGRGGAGNMHHRTNDNSHSPAQDERGRDAHKGGVLGNVLRSFSRAAGRDKSSEGRAKD</sequence>
<dbReference type="PaxDb" id="214684-Q5KAF4"/>
<dbReference type="AlphaFoldDB" id="Q5KAF4"/>
<name>Q5KAF4_CRYD1</name>
<dbReference type="KEGG" id="cne:CNJ01900"/>
<evidence type="ECO:0000313" key="3">
    <source>
        <dbReference type="Proteomes" id="UP000002149"/>
    </source>
</evidence>
<dbReference type="InParanoid" id="Q5KAF4"/>
<feature type="compositionally biased region" description="Basic and acidic residues" evidence="1">
    <location>
        <begin position="395"/>
        <end position="407"/>
    </location>
</feature>
<dbReference type="EMBL" id="AE017350">
    <property type="protein sequence ID" value="AAW45846.2"/>
    <property type="molecule type" value="Genomic_DNA"/>
</dbReference>
<reference evidence="2 3" key="1">
    <citation type="journal article" date="2005" name="Science">
        <title>The genome of the basidiomycetous yeast and human pathogen Cryptococcus neoformans.</title>
        <authorList>
            <person name="Loftus B.J."/>
            <person name="Fung E."/>
            <person name="Roncaglia P."/>
            <person name="Rowley D."/>
            <person name="Amedeo P."/>
            <person name="Bruno D."/>
            <person name="Vamathevan J."/>
            <person name="Miranda M."/>
            <person name="Anderson I.J."/>
            <person name="Fraser J.A."/>
            <person name="Allen J.E."/>
            <person name="Bosdet I.E."/>
            <person name="Brent M.R."/>
            <person name="Chiu R."/>
            <person name="Doering T.L."/>
            <person name="Donlin M.J."/>
            <person name="D'Souza C.A."/>
            <person name="Fox D.S."/>
            <person name="Grinberg V."/>
            <person name="Fu J."/>
            <person name="Fukushima M."/>
            <person name="Haas B.J."/>
            <person name="Huang J.C."/>
            <person name="Janbon G."/>
            <person name="Jones S.J."/>
            <person name="Koo H.L."/>
            <person name="Krzywinski M.I."/>
            <person name="Kwon-Chung J.K."/>
            <person name="Lengeler K.B."/>
            <person name="Maiti R."/>
            <person name="Marra M.A."/>
            <person name="Marra R.E."/>
            <person name="Mathewson C.A."/>
            <person name="Mitchell T.G."/>
            <person name="Pertea M."/>
            <person name="Riggs F.R."/>
            <person name="Salzberg S.L."/>
            <person name="Schein J.E."/>
            <person name="Shvartsbeyn A."/>
            <person name="Shin H."/>
            <person name="Shumway M."/>
            <person name="Specht C.A."/>
            <person name="Suh B.B."/>
            <person name="Tenney A."/>
            <person name="Utterback T.R."/>
            <person name="Wickes B.L."/>
            <person name="Wortman J.R."/>
            <person name="Wye N.H."/>
            <person name="Kronstad J.W."/>
            <person name="Lodge J.K."/>
            <person name="Heitman J."/>
            <person name="Davis R.W."/>
            <person name="Fraser C.M."/>
            <person name="Hyman R.W."/>
        </authorList>
    </citation>
    <scope>NUCLEOTIDE SEQUENCE [LARGE SCALE GENOMIC DNA]</scope>
    <source>
        <strain evidence="3">JEC21 / ATCC MYA-565</strain>
    </source>
</reference>
<gene>
    <name evidence="2" type="ordered locus">CNJ01900</name>
</gene>
<evidence type="ECO:0000313" key="2">
    <source>
        <dbReference type="EMBL" id="AAW45846.2"/>
    </source>
</evidence>
<dbReference type="RefSeq" id="XP_024513620.1">
    <property type="nucleotide sequence ID" value="XM_024657965.1"/>
</dbReference>
<feature type="compositionally biased region" description="Basic and acidic residues" evidence="1">
    <location>
        <begin position="370"/>
        <end position="380"/>
    </location>
</feature>
<dbReference type="HOGENOM" id="CLU_1075842_0_0_1"/>
<dbReference type="GeneID" id="3254160"/>
<evidence type="ECO:0000256" key="1">
    <source>
        <dbReference type="SAM" id="MobiDB-lite"/>
    </source>
</evidence>
<feature type="region of interest" description="Disordered" evidence="1">
    <location>
        <begin position="331"/>
        <end position="407"/>
    </location>
</feature>
<dbReference type="STRING" id="214684.Q5KAF4"/>
<feature type="compositionally biased region" description="Basic and acidic residues" evidence="1">
    <location>
        <begin position="331"/>
        <end position="341"/>
    </location>
</feature>
<proteinExistence type="predicted"/>